<reference evidence="2 3" key="1">
    <citation type="submission" date="2019-02" db="EMBL/GenBank/DDBJ databases">
        <title>Bacteria dissemination in different level of health care in South Africa: the effectiveness of infections prevention and control.</title>
        <authorList>
            <person name="Shobo C."/>
            <person name="Amoako D.G."/>
            <person name="Allam M."/>
            <person name="Ismail A."/>
            <person name="Bester L.A."/>
            <person name="Essack S.Y."/>
        </authorList>
    </citation>
    <scope>NUCLEOTIDE SEQUENCE [LARGE SCALE GENOMIC DNA]</scope>
    <source>
        <strain evidence="2 3">2SIL2</strain>
    </source>
</reference>
<dbReference type="EMBL" id="SIYF01000008">
    <property type="protein sequence ID" value="TKK92097.1"/>
    <property type="molecule type" value="Genomic_DNA"/>
</dbReference>
<evidence type="ECO:0000313" key="3">
    <source>
        <dbReference type="Proteomes" id="UP000305511"/>
    </source>
</evidence>
<name>A0A4U3MTT0_ENTFL</name>
<dbReference type="RefSeq" id="WP_025187077.1">
    <property type="nucleotide sequence ID" value="NZ_CP120227.1"/>
</dbReference>
<evidence type="ECO:0000313" key="2">
    <source>
        <dbReference type="EMBL" id="TKK92097.1"/>
    </source>
</evidence>
<organism evidence="2 3">
    <name type="scientific">Enterococcus faecalis</name>
    <name type="common">Streptococcus faecalis</name>
    <dbReference type="NCBI Taxonomy" id="1351"/>
    <lineage>
        <taxon>Bacteria</taxon>
        <taxon>Bacillati</taxon>
        <taxon>Bacillota</taxon>
        <taxon>Bacilli</taxon>
        <taxon>Lactobacillales</taxon>
        <taxon>Enterococcaceae</taxon>
        <taxon>Enterococcus</taxon>
    </lineage>
</organism>
<evidence type="ECO:0000256" key="1">
    <source>
        <dbReference type="SAM" id="Phobius"/>
    </source>
</evidence>
<keyword evidence="1" id="KW-0472">Membrane</keyword>
<comment type="caution">
    <text evidence="2">The sequence shown here is derived from an EMBL/GenBank/DDBJ whole genome shotgun (WGS) entry which is preliminary data.</text>
</comment>
<protein>
    <submittedName>
        <fullName evidence="2">Uncharacterized protein</fullName>
    </submittedName>
</protein>
<accession>A0A4U3MTT0</accession>
<sequence>MKRIVAFYKNGDRYLKEMGSGKSSLYFFLFFFVLHSMREHIIQFIGFWPSFIFVLILVPNLMLGVGHINHWDKNRS</sequence>
<keyword evidence="1" id="KW-1133">Transmembrane helix</keyword>
<proteinExistence type="predicted"/>
<gene>
    <name evidence="2" type="ORF">EY666_00365</name>
</gene>
<feature type="transmembrane region" description="Helical" evidence="1">
    <location>
        <begin position="44"/>
        <end position="65"/>
    </location>
</feature>
<keyword evidence="1" id="KW-0812">Transmembrane</keyword>
<dbReference type="AlphaFoldDB" id="A0A4U3MTT0"/>
<dbReference type="Proteomes" id="UP000305511">
    <property type="component" value="Unassembled WGS sequence"/>
</dbReference>